<dbReference type="Proteomes" id="UP000594262">
    <property type="component" value="Unplaced"/>
</dbReference>
<protein>
    <submittedName>
        <fullName evidence="2">Uncharacterized protein</fullName>
    </submittedName>
</protein>
<dbReference type="OrthoDB" id="10067429at2759"/>
<accession>A0A7M5XGD0</accession>
<dbReference type="PANTHER" id="PTHR33244:SF3">
    <property type="entry name" value="PEPTIDASE A2 DOMAIN-CONTAINING PROTEIN"/>
    <property type="match status" value="1"/>
</dbReference>
<evidence type="ECO:0000313" key="3">
    <source>
        <dbReference type="Proteomes" id="UP000594262"/>
    </source>
</evidence>
<dbReference type="PANTHER" id="PTHR33244">
    <property type="entry name" value="INTEGRASE CATALYTIC DOMAIN-CONTAINING PROTEIN-RELATED"/>
    <property type="match status" value="1"/>
</dbReference>
<dbReference type="AlphaFoldDB" id="A0A7M5XGD0"/>
<dbReference type="EnsemblMetazoa" id="CLYHEMT022850.1">
    <property type="protein sequence ID" value="CLYHEMP022850.1"/>
    <property type="gene ID" value="CLYHEMG022850"/>
</dbReference>
<proteinExistence type="predicted"/>
<name>A0A7M5XGD0_9CNID</name>
<reference evidence="2" key="1">
    <citation type="submission" date="2021-01" db="UniProtKB">
        <authorList>
            <consortium name="EnsemblMetazoa"/>
        </authorList>
    </citation>
    <scope>IDENTIFICATION</scope>
</reference>
<evidence type="ECO:0000256" key="1">
    <source>
        <dbReference type="SAM" id="MobiDB-lite"/>
    </source>
</evidence>
<organism evidence="2 3">
    <name type="scientific">Clytia hemisphaerica</name>
    <dbReference type="NCBI Taxonomy" id="252671"/>
    <lineage>
        <taxon>Eukaryota</taxon>
        <taxon>Metazoa</taxon>
        <taxon>Cnidaria</taxon>
        <taxon>Hydrozoa</taxon>
        <taxon>Hydroidolina</taxon>
        <taxon>Leptothecata</taxon>
        <taxon>Obeliida</taxon>
        <taxon>Clytiidae</taxon>
        <taxon>Clytia</taxon>
    </lineage>
</organism>
<feature type="compositionally biased region" description="Polar residues" evidence="1">
    <location>
        <begin position="214"/>
        <end position="230"/>
    </location>
</feature>
<evidence type="ECO:0000313" key="2">
    <source>
        <dbReference type="EnsemblMetazoa" id="CLYHEMP022850.1"/>
    </source>
</evidence>
<keyword evidence="3" id="KW-1185">Reference proteome</keyword>
<feature type="region of interest" description="Disordered" evidence="1">
    <location>
        <begin position="168"/>
        <end position="268"/>
    </location>
</feature>
<sequence length="268" mass="30623">VKKCKRLLTENIDPNGSLDNDRFLRALLQMRNTPDTDCKISPAEIIFDKPLRDAFSFVNRLPMYTNPSIRPTWRDAWSKKEEAMLTRFSRSSERLNRSSRQLRPLLVGDYVLVQNQHGNHPTKWDRSGVVVEVKDHDQYVVKVDGSRRVTLRNRRFLRKFTPITSTIARPTTPMRVDNPPLRQPLHRTSEVPVPITAETTTSVPLSTFIEGDQDSSPTIVSDSPPSNIQTEGDRRTVTPPNGDSVALSRPRRTTRPPPRYEPESGTWS</sequence>